<dbReference type="Proteomes" id="UP000032515">
    <property type="component" value="Unassembled WGS sequence"/>
</dbReference>
<accession>A0A0D7F4Z6</accession>
<evidence type="ECO:0000313" key="3">
    <source>
        <dbReference type="Proteomes" id="UP000032515"/>
    </source>
</evidence>
<sequence length="206" mass="22771">MKPGIRRLIEELRGARVLVVHPRDVEGDALIDQLKRIGCNVRGMWPPPAELPNDVDTVFHLVETAETPAFVASASEDGPTFVAIVDYENPTVLKRLLDSNAHGVVNKPLRPFGILSSMVLARSLRGYTRRLEIKVQKLEETLKARRDVDKAVKILVTLKKIDEAQAYELIRSQATQKRLSMAQVAATVISAQDVMTGLGLIGDGER</sequence>
<name>A0A0D7F4Z6_RHOPL</name>
<dbReference type="InterPro" id="IPR036388">
    <property type="entry name" value="WH-like_DNA-bd_sf"/>
</dbReference>
<dbReference type="InterPro" id="IPR011006">
    <property type="entry name" value="CheY-like_superfamily"/>
</dbReference>
<gene>
    <name evidence="2" type="ORF">OO17_01955</name>
</gene>
<dbReference type="PATRIC" id="fig|1076.23.peg.4433"/>
<dbReference type="Pfam" id="PF03861">
    <property type="entry name" value="ANTAR"/>
    <property type="match status" value="1"/>
</dbReference>
<evidence type="ECO:0000313" key="2">
    <source>
        <dbReference type="EMBL" id="KIZ47861.1"/>
    </source>
</evidence>
<dbReference type="InterPro" id="IPR005561">
    <property type="entry name" value="ANTAR"/>
</dbReference>
<dbReference type="SMART" id="SM01012">
    <property type="entry name" value="ANTAR"/>
    <property type="match status" value="1"/>
</dbReference>
<proteinExistence type="predicted"/>
<dbReference type="SUPFAM" id="SSF52172">
    <property type="entry name" value="CheY-like"/>
    <property type="match status" value="1"/>
</dbReference>
<reference evidence="2 3" key="1">
    <citation type="submission" date="2014-11" db="EMBL/GenBank/DDBJ databases">
        <title>Genomics and ecophysiology of heterotrophic nitrogen fixing bacteria isolated from estuarine surface water.</title>
        <authorList>
            <person name="Bentzon-Tilia M."/>
            <person name="Severin I."/>
            <person name="Hansen L.H."/>
            <person name="Riemann L."/>
        </authorList>
    </citation>
    <scope>NUCLEOTIDE SEQUENCE [LARGE SCALE GENOMIC DNA]</scope>
    <source>
        <strain evidence="2 3">BAL398</strain>
    </source>
</reference>
<feature type="domain" description="ANTAR" evidence="1">
    <location>
        <begin position="128"/>
        <end position="189"/>
    </location>
</feature>
<dbReference type="InterPro" id="IPR008327">
    <property type="entry name" value="Sig_transdc_resp-reg_antiterm"/>
</dbReference>
<dbReference type="RefSeq" id="WP_044405001.1">
    <property type="nucleotide sequence ID" value="NZ_JXXE01000034.1"/>
</dbReference>
<evidence type="ECO:0000259" key="1">
    <source>
        <dbReference type="PROSITE" id="PS50921"/>
    </source>
</evidence>
<dbReference type="AlphaFoldDB" id="A0A0D7F4Z6"/>
<dbReference type="PIRSF" id="PIRSF036382">
    <property type="entry name" value="RR_antiterm"/>
    <property type="match status" value="1"/>
</dbReference>
<dbReference type="InterPro" id="IPR049021">
    <property type="entry name" value="AmiR_N"/>
</dbReference>
<dbReference type="Gene3D" id="3.40.50.2300">
    <property type="match status" value="1"/>
</dbReference>
<dbReference type="EMBL" id="JXXE01000034">
    <property type="protein sequence ID" value="KIZ47861.1"/>
    <property type="molecule type" value="Genomic_DNA"/>
</dbReference>
<dbReference type="PROSITE" id="PS50921">
    <property type="entry name" value="ANTAR"/>
    <property type="match status" value="1"/>
</dbReference>
<dbReference type="GO" id="GO:0003723">
    <property type="term" value="F:RNA binding"/>
    <property type="evidence" value="ECO:0007669"/>
    <property type="project" value="InterPro"/>
</dbReference>
<dbReference type="Gene3D" id="1.10.10.10">
    <property type="entry name" value="Winged helix-like DNA-binding domain superfamily/Winged helix DNA-binding domain"/>
    <property type="match status" value="1"/>
</dbReference>
<dbReference type="OrthoDB" id="7366028at2"/>
<dbReference type="Pfam" id="PF21332">
    <property type="entry name" value="AmiR_N"/>
    <property type="match status" value="1"/>
</dbReference>
<comment type="caution">
    <text evidence="2">The sequence shown here is derived from an EMBL/GenBank/DDBJ whole genome shotgun (WGS) entry which is preliminary data.</text>
</comment>
<organism evidence="2 3">
    <name type="scientific">Rhodopseudomonas palustris</name>
    <dbReference type="NCBI Taxonomy" id="1076"/>
    <lineage>
        <taxon>Bacteria</taxon>
        <taxon>Pseudomonadati</taxon>
        <taxon>Pseudomonadota</taxon>
        <taxon>Alphaproteobacteria</taxon>
        <taxon>Hyphomicrobiales</taxon>
        <taxon>Nitrobacteraceae</taxon>
        <taxon>Rhodopseudomonas</taxon>
    </lineage>
</organism>
<protein>
    <submittedName>
        <fullName evidence="2">Response regulator receiver protein</fullName>
    </submittedName>
</protein>